<organism evidence="2 3">
    <name type="scientific">Pacificimonas aurantium</name>
    <dbReference type="NCBI Taxonomy" id="1250540"/>
    <lineage>
        <taxon>Bacteria</taxon>
        <taxon>Pseudomonadati</taxon>
        <taxon>Pseudomonadota</taxon>
        <taxon>Alphaproteobacteria</taxon>
        <taxon>Sphingomonadales</taxon>
        <taxon>Sphingosinicellaceae</taxon>
        <taxon>Pacificimonas</taxon>
    </lineage>
</organism>
<name>A0ABS7WFF7_9SPHN</name>
<proteinExistence type="predicted"/>
<gene>
    <name evidence="2" type="ORF">KCN53_00635</name>
</gene>
<dbReference type="RefSeq" id="WP_143712199.1">
    <property type="nucleotide sequence ID" value="NZ_JAGSGB010000001.1"/>
</dbReference>
<evidence type="ECO:0000256" key="1">
    <source>
        <dbReference type="SAM" id="MobiDB-lite"/>
    </source>
</evidence>
<protein>
    <submittedName>
        <fullName evidence="2">Uncharacterized protein</fullName>
    </submittedName>
</protein>
<keyword evidence="3" id="KW-1185">Reference proteome</keyword>
<evidence type="ECO:0000313" key="2">
    <source>
        <dbReference type="EMBL" id="MBZ6377131.1"/>
    </source>
</evidence>
<feature type="compositionally biased region" description="Polar residues" evidence="1">
    <location>
        <begin position="38"/>
        <end position="50"/>
    </location>
</feature>
<reference evidence="2 3" key="1">
    <citation type="submission" date="2021-04" db="EMBL/GenBank/DDBJ databases">
        <authorList>
            <person name="Pira H."/>
            <person name="Risdian C."/>
            <person name="Wink J."/>
        </authorList>
    </citation>
    <scope>NUCLEOTIDE SEQUENCE [LARGE SCALE GENOMIC DNA]</scope>
    <source>
        <strain evidence="2 3">DSM 107782</strain>
    </source>
</reference>
<feature type="compositionally biased region" description="Basic and acidic residues" evidence="1">
    <location>
        <begin position="114"/>
        <end position="124"/>
    </location>
</feature>
<feature type="region of interest" description="Disordered" evidence="1">
    <location>
        <begin position="1"/>
        <end position="136"/>
    </location>
</feature>
<sequence>MTNRNTSFAHQLDRSASKKVRSASPANSNQAPSPHSSRPSFDTAKSQTLQAKAAKIARKADKEFGPAPERSPQPRGMGAHGVNWQAHIKRAEALRDKVEGVKNQPRKPPTQLLDKAKKAARDNRAASPSFDRSASR</sequence>
<dbReference type="Proteomes" id="UP000824621">
    <property type="component" value="Unassembled WGS sequence"/>
</dbReference>
<feature type="compositionally biased region" description="Low complexity" evidence="1">
    <location>
        <begin position="22"/>
        <end position="37"/>
    </location>
</feature>
<comment type="caution">
    <text evidence="2">The sequence shown here is derived from an EMBL/GenBank/DDBJ whole genome shotgun (WGS) entry which is preliminary data.</text>
</comment>
<accession>A0ABS7WFF7</accession>
<feature type="compositionally biased region" description="Basic and acidic residues" evidence="1">
    <location>
        <begin position="89"/>
        <end position="100"/>
    </location>
</feature>
<evidence type="ECO:0000313" key="3">
    <source>
        <dbReference type="Proteomes" id="UP000824621"/>
    </source>
</evidence>
<dbReference type="EMBL" id="JAGSGB010000001">
    <property type="protein sequence ID" value="MBZ6377131.1"/>
    <property type="molecule type" value="Genomic_DNA"/>
</dbReference>